<keyword evidence="8" id="KW-1185">Reference proteome</keyword>
<feature type="domain" description="C2H2-type" evidence="6">
    <location>
        <begin position="557"/>
        <end position="584"/>
    </location>
</feature>
<keyword evidence="4" id="KW-0862">Zinc</keyword>
<dbReference type="GO" id="GO:0000981">
    <property type="term" value="F:DNA-binding transcription factor activity, RNA polymerase II-specific"/>
    <property type="evidence" value="ECO:0007669"/>
    <property type="project" value="TreeGrafter"/>
</dbReference>
<organism evidence="7 8">
    <name type="scientific">Halocaridina rubra</name>
    <name type="common">Hawaiian red shrimp</name>
    <dbReference type="NCBI Taxonomy" id="373956"/>
    <lineage>
        <taxon>Eukaryota</taxon>
        <taxon>Metazoa</taxon>
        <taxon>Ecdysozoa</taxon>
        <taxon>Arthropoda</taxon>
        <taxon>Crustacea</taxon>
        <taxon>Multicrustacea</taxon>
        <taxon>Malacostraca</taxon>
        <taxon>Eumalacostraca</taxon>
        <taxon>Eucarida</taxon>
        <taxon>Decapoda</taxon>
        <taxon>Pleocyemata</taxon>
        <taxon>Caridea</taxon>
        <taxon>Atyoidea</taxon>
        <taxon>Atyidae</taxon>
        <taxon>Halocaridina</taxon>
    </lineage>
</organism>
<feature type="domain" description="C2H2-type" evidence="6">
    <location>
        <begin position="9"/>
        <end position="37"/>
    </location>
</feature>
<gene>
    <name evidence="7" type="ORF">SK128_019262</name>
</gene>
<dbReference type="InterPro" id="IPR013087">
    <property type="entry name" value="Znf_C2H2_type"/>
</dbReference>
<dbReference type="Pfam" id="PF00096">
    <property type="entry name" value="zf-C2H2"/>
    <property type="match status" value="3"/>
</dbReference>
<evidence type="ECO:0000256" key="4">
    <source>
        <dbReference type="ARBA" id="ARBA00022833"/>
    </source>
</evidence>
<keyword evidence="2" id="KW-0677">Repeat</keyword>
<evidence type="ECO:0000256" key="5">
    <source>
        <dbReference type="PROSITE-ProRule" id="PRU00042"/>
    </source>
</evidence>
<feature type="domain" description="C2H2-type" evidence="6">
    <location>
        <begin position="532"/>
        <end position="559"/>
    </location>
</feature>
<dbReference type="InterPro" id="IPR036236">
    <property type="entry name" value="Znf_C2H2_sf"/>
</dbReference>
<comment type="caution">
    <text evidence="7">The sequence shown here is derived from an EMBL/GenBank/DDBJ whole genome shotgun (WGS) entry which is preliminary data.</text>
</comment>
<accession>A0AAN8ZZ04</accession>
<evidence type="ECO:0000259" key="6">
    <source>
        <dbReference type="PROSITE" id="PS50157"/>
    </source>
</evidence>
<dbReference type="Proteomes" id="UP001381693">
    <property type="component" value="Unassembled WGS sequence"/>
</dbReference>
<dbReference type="EMBL" id="JAXCGZ010017040">
    <property type="protein sequence ID" value="KAK7069053.1"/>
    <property type="molecule type" value="Genomic_DNA"/>
</dbReference>
<name>A0AAN8ZZ04_HALRR</name>
<keyword evidence="3 5" id="KW-0863">Zinc-finger</keyword>
<dbReference type="GO" id="GO:0000977">
    <property type="term" value="F:RNA polymerase II transcription regulatory region sequence-specific DNA binding"/>
    <property type="evidence" value="ECO:0007669"/>
    <property type="project" value="TreeGrafter"/>
</dbReference>
<feature type="domain" description="C2H2-type" evidence="6">
    <location>
        <begin position="455"/>
        <end position="482"/>
    </location>
</feature>
<feature type="domain" description="C2H2-type" evidence="6">
    <location>
        <begin position="39"/>
        <end position="66"/>
    </location>
</feature>
<dbReference type="SUPFAM" id="SSF57667">
    <property type="entry name" value="beta-beta-alpha zinc fingers"/>
    <property type="match status" value="3"/>
</dbReference>
<dbReference type="Gene3D" id="3.30.160.60">
    <property type="entry name" value="Classic Zinc Finger"/>
    <property type="match status" value="3"/>
</dbReference>
<sequence length="779" mass="89036">MEAYSSPLLQCAICGLLFKQKSDLNDHMLVQHLQSKEIHLCSYCGKKFFSEKSLELHTAVHEMELKHKAVSKLSEEQSIFPNQASIIADNVEQTIAKVPQIKVRVRAFPANSSTSGDARYVGGHHADIMDFQLKEEEFDVIEESEIYTTQSDESVVAENAPLQLKVWSKVENHMPTGRATVSSSSNPSPYIIKVQNKTLPDSKVINSNLLTTNINDDHSQEPIRIFVGSNIRLEDVTDFQQITPSGSKLKNEGNLGMCESVYYYGASEDSSQQNDFQQQLLQQEESDEDFTSLEQSFPEKMVGEVFESYQETSEDRHSTEQDINTSLFQDSQAMSRYQTVIEGESSKDLSLSQKVVTEGDLTSQEKVAEKTVEVEKTVIQENFDSNPKLSGTDFCERMGSMQTPGNKRKPYLFQKTTPQTISMLDIKPKIMEPSVERIDSLDTERQILLSNGKPYKCSKCGLSFKYSFYLNAHLAVHSTDNYNCKFCNKNFKIHENFMQHMEPVLCSVCFKTHPKCQEDQICLKRQNFLKPFGCSHCPRNYRTDIQLQRHAKTHSVHKCYICDKVFKEKAKLSRHMGCHLNKKLYHCKGCNRTIYCLPSEVERHKALHQRVLSCPYCRMEFVSEHQLEAHTSKVHLCVQEPYTVMPSSDEKDKEWTLEAGEDVVQTSESTSDHKVRSQVAAILIDELLTDMYEEEVKESTAENWLEKVPDGVTKEKLIKGISECKLKDDVLRELTRYCQHDIIREGVSHTLCQEKSFLQKMSELLTNCEQSLAKVFSSD</sequence>
<dbReference type="FunFam" id="3.30.160.60:FF:000100">
    <property type="entry name" value="Zinc finger 45-like"/>
    <property type="match status" value="1"/>
</dbReference>
<dbReference type="PROSITE" id="PS00028">
    <property type="entry name" value="ZINC_FINGER_C2H2_1"/>
    <property type="match status" value="6"/>
</dbReference>
<evidence type="ECO:0000313" key="7">
    <source>
        <dbReference type="EMBL" id="KAK7069053.1"/>
    </source>
</evidence>
<reference evidence="7 8" key="1">
    <citation type="submission" date="2023-11" db="EMBL/GenBank/DDBJ databases">
        <title>Halocaridina rubra genome assembly.</title>
        <authorList>
            <person name="Smith C."/>
        </authorList>
    </citation>
    <scope>NUCLEOTIDE SEQUENCE [LARGE SCALE GENOMIC DNA]</scope>
    <source>
        <strain evidence="7">EP-1</strain>
        <tissue evidence="7">Whole</tissue>
    </source>
</reference>
<dbReference type="GO" id="GO:0008270">
    <property type="term" value="F:zinc ion binding"/>
    <property type="evidence" value="ECO:0007669"/>
    <property type="project" value="UniProtKB-KW"/>
</dbReference>
<dbReference type="GO" id="GO:0005634">
    <property type="term" value="C:nucleus"/>
    <property type="evidence" value="ECO:0007669"/>
    <property type="project" value="TreeGrafter"/>
</dbReference>
<evidence type="ECO:0000256" key="2">
    <source>
        <dbReference type="ARBA" id="ARBA00022737"/>
    </source>
</evidence>
<dbReference type="PROSITE" id="PS50157">
    <property type="entry name" value="ZINC_FINGER_C2H2_2"/>
    <property type="match status" value="5"/>
</dbReference>
<protein>
    <recommendedName>
        <fullName evidence="6">C2H2-type domain-containing protein</fullName>
    </recommendedName>
</protein>
<evidence type="ECO:0000256" key="1">
    <source>
        <dbReference type="ARBA" id="ARBA00022723"/>
    </source>
</evidence>
<evidence type="ECO:0000256" key="3">
    <source>
        <dbReference type="ARBA" id="ARBA00022771"/>
    </source>
</evidence>
<dbReference type="SMART" id="SM00355">
    <property type="entry name" value="ZnF_C2H2"/>
    <property type="match status" value="8"/>
</dbReference>
<proteinExistence type="predicted"/>
<dbReference type="PANTHER" id="PTHR24379:SF121">
    <property type="entry name" value="C2H2-TYPE DOMAIN-CONTAINING PROTEIN"/>
    <property type="match status" value="1"/>
</dbReference>
<evidence type="ECO:0000313" key="8">
    <source>
        <dbReference type="Proteomes" id="UP001381693"/>
    </source>
</evidence>
<keyword evidence="1" id="KW-0479">Metal-binding</keyword>
<dbReference type="PANTHER" id="PTHR24379">
    <property type="entry name" value="KRAB AND ZINC FINGER DOMAIN-CONTAINING"/>
    <property type="match status" value="1"/>
</dbReference>
<dbReference type="AlphaFoldDB" id="A0AAN8ZZ04"/>